<proteinExistence type="predicted"/>
<dbReference type="InterPro" id="IPR021561">
    <property type="entry name" value="AbiEi_3"/>
</dbReference>
<gene>
    <name evidence="2" type="ORF">AWJ07_07415</name>
</gene>
<feature type="domain" description="Transcriptional regulator AbiEi antitoxin N-terminal" evidence="1">
    <location>
        <begin position="8"/>
        <end position="94"/>
    </location>
</feature>
<dbReference type="Pfam" id="PF17194">
    <property type="entry name" value="AbiEi_3_N"/>
    <property type="match status" value="1"/>
</dbReference>
<evidence type="ECO:0000313" key="2">
    <source>
        <dbReference type="EMBL" id="KVX00574.1"/>
    </source>
</evidence>
<dbReference type="EMBL" id="LRDC01000040">
    <property type="protein sequence ID" value="KVX00574.1"/>
    <property type="molecule type" value="Genomic_DNA"/>
</dbReference>
<evidence type="ECO:0000259" key="1">
    <source>
        <dbReference type="Pfam" id="PF17194"/>
    </source>
</evidence>
<name>A0A106BXZ6_SHEFR</name>
<reference evidence="2 3" key="1">
    <citation type="submission" date="2016-01" db="EMBL/GenBank/DDBJ databases">
        <title>Draft genome of the antarctic isolate Shewanella frigidimarina Ag06-30.</title>
        <authorList>
            <person name="Parmeciano Di Noto G."/>
            <person name="Vazquez S."/>
            <person name="Mac Cormack W."/>
            <person name="Iriarte A."/>
            <person name="Quiroga C."/>
        </authorList>
    </citation>
    <scope>NUCLEOTIDE SEQUENCE [LARGE SCALE GENOMIC DNA]</scope>
    <source>
        <strain evidence="2 3">Ag06-30</strain>
    </source>
</reference>
<accession>A0A106BXZ6</accession>
<comment type="caution">
    <text evidence="2">The sequence shown here is derived from an EMBL/GenBank/DDBJ whole genome shotgun (WGS) entry which is preliminary data.</text>
</comment>
<organism evidence="2">
    <name type="scientific">Shewanella frigidimarina</name>
    <dbReference type="NCBI Taxonomy" id="56812"/>
    <lineage>
        <taxon>Bacteria</taxon>
        <taxon>Pseudomonadati</taxon>
        <taxon>Pseudomonadota</taxon>
        <taxon>Gammaproteobacteria</taxon>
        <taxon>Alteromonadales</taxon>
        <taxon>Shewanellaceae</taxon>
        <taxon>Shewanella</taxon>
    </lineage>
</organism>
<dbReference type="InterPro" id="IPR033455">
    <property type="entry name" value="AbiEi_3_N"/>
</dbReference>
<dbReference type="RefSeq" id="WP_059746852.1">
    <property type="nucleotide sequence ID" value="NZ_JBOZPR010000014.1"/>
</dbReference>
<sequence>MLNTKARTQLQNALPLDMVATKPWLEAQGLSLHFLDNAVRSRTLIPLTAGVYVRLEANLSWKGLVASVQRMSDSPIHVGGLTALELEGLGHYVSIGDKPKIQLYSNSALPRWLDRIDISAEFEWHGTKRIWPETLMHNSQYLRQNTWRESLPPLFYSCPEKAILELLTTVPQHTSFEHADQIMQGLSNLSPRKLDVLLKACCSIKIKRLFLWLANRQQHAWLKYLTPEQYDLGTGKRLIAQNGKLEPTWQITIPKEM</sequence>
<dbReference type="Proteomes" id="UP000055702">
    <property type="component" value="Unassembled WGS sequence"/>
</dbReference>
<dbReference type="Pfam" id="PF11459">
    <property type="entry name" value="AbiEi_3"/>
    <property type="match status" value="1"/>
</dbReference>
<dbReference type="AlphaFoldDB" id="A0A106BXZ6"/>
<protein>
    <recommendedName>
        <fullName evidence="1">Transcriptional regulator AbiEi antitoxin N-terminal domain-containing protein</fullName>
    </recommendedName>
</protein>
<evidence type="ECO:0000313" key="3">
    <source>
        <dbReference type="Proteomes" id="UP000055702"/>
    </source>
</evidence>